<dbReference type="Pfam" id="PF03466">
    <property type="entry name" value="LysR_substrate"/>
    <property type="match status" value="1"/>
</dbReference>
<keyword evidence="2" id="KW-0805">Transcription regulation</keyword>
<keyword evidence="7" id="KW-1185">Reference proteome</keyword>
<dbReference type="InterPro" id="IPR036390">
    <property type="entry name" value="WH_DNA-bd_sf"/>
</dbReference>
<dbReference type="SUPFAM" id="SSF46785">
    <property type="entry name" value="Winged helix' DNA-binding domain"/>
    <property type="match status" value="1"/>
</dbReference>
<dbReference type="InterPro" id="IPR000847">
    <property type="entry name" value="LysR_HTH_N"/>
</dbReference>
<dbReference type="Gene3D" id="1.10.10.10">
    <property type="entry name" value="Winged helix-like DNA-binding domain superfamily/Winged helix DNA-binding domain"/>
    <property type="match status" value="1"/>
</dbReference>
<protein>
    <submittedName>
        <fullName evidence="6">DNA-binding transcriptional regulator, LysR family</fullName>
    </submittedName>
</protein>
<dbReference type="PROSITE" id="PS00018">
    <property type="entry name" value="EF_HAND_1"/>
    <property type="match status" value="1"/>
</dbReference>
<dbReference type="GO" id="GO:0003700">
    <property type="term" value="F:DNA-binding transcription factor activity"/>
    <property type="evidence" value="ECO:0007669"/>
    <property type="project" value="InterPro"/>
</dbReference>
<dbReference type="RefSeq" id="WP_090039939.1">
    <property type="nucleotide sequence ID" value="NZ_FOKI01000008.1"/>
</dbReference>
<dbReference type="OrthoDB" id="1652954at2"/>
<reference evidence="6 7" key="1">
    <citation type="submission" date="2016-10" db="EMBL/GenBank/DDBJ databases">
        <authorList>
            <person name="de Groot N.N."/>
        </authorList>
    </citation>
    <scope>NUCLEOTIDE SEQUENCE [LARGE SCALE GENOMIC DNA]</scope>
    <source>
        <strain evidence="6 7">DSM 12271</strain>
    </source>
</reference>
<evidence type="ECO:0000313" key="6">
    <source>
        <dbReference type="EMBL" id="SFA98917.1"/>
    </source>
</evidence>
<dbReference type="Pfam" id="PF00126">
    <property type="entry name" value="HTH_1"/>
    <property type="match status" value="1"/>
</dbReference>
<evidence type="ECO:0000313" key="7">
    <source>
        <dbReference type="Proteomes" id="UP000198619"/>
    </source>
</evidence>
<keyword evidence="3 6" id="KW-0238">DNA-binding</keyword>
<dbReference type="Proteomes" id="UP000198619">
    <property type="component" value="Unassembled WGS sequence"/>
</dbReference>
<dbReference type="EMBL" id="FOKI01000008">
    <property type="protein sequence ID" value="SFA98917.1"/>
    <property type="molecule type" value="Genomic_DNA"/>
</dbReference>
<dbReference type="SUPFAM" id="SSF53850">
    <property type="entry name" value="Periplasmic binding protein-like II"/>
    <property type="match status" value="1"/>
</dbReference>
<dbReference type="STRING" id="84698.SAMN04488528_100832"/>
<feature type="domain" description="HTH lysR-type" evidence="5">
    <location>
        <begin position="1"/>
        <end position="58"/>
    </location>
</feature>
<evidence type="ECO:0000259" key="5">
    <source>
        <dbReference type="PROSITE" id="PS50931"/>
    </source>
</evidence>
<dbReference type="PANTHER" id="PTHR30346:SF28">
    <property type="entry name" value="HTH-TYPE TRANSCRIPTIONAL REGULATOR CYNR"/>
    <property type="match status" value="1"/>
</dbReference>
<dbReference type="InterPro" id="IPR005119">
    <property type="entry name" value="LysR_subst-bd"/>
</dbReference>
<comment type="similarity">
    <text evidence="1">Belongs to the LysR transcriptional regulatory family.</text>
</comment>
<name>A0A1I0XDY1_9CLOT</name>
<accession>A0A1I0XDY1</accession>
<sequence>MNLQQLEYLKTIAETENFTVAANLLSVTQPALSKSISKLEDELNVPLFEKNGRNIKLTRFGRIFLNHSNIALMEIEKGVKELEDIINPNTGTISISSTSSIGTYFMPFIISGFLNTSPNTKFQFNYQSIPDILKDLKSGKIDLGFYHNIDGIDSNDEIESIAIKREEYVLIVPKKHALSNRFEVSLKELKDESFVAFCDGNKDKMLSYAEYLGYIPKISIHPSEASMLEGLVAAGAGISVVPNTPIINTNAVSIINIKENIKDKVIYMAWLKNSYMSPITKVFKNHVISSIS</sequence>
<dbReference type="FunFam" id="1.10.10.10:FF:000001">
    <property type="entry name" value="LysR family transcriptional regulator"/>
    <property type="match status" value="1"/>
</dbReference>
<evidence type="ECO:0000256" key="4">
    <source>
        <dbReference type="ARBA" id="ARBA00023163"/>
    </source>
</evidence>
<dbReference type="PANTHER" id="PTHR30346">
    <property type="entry name" value="TRANSCRIPTIONAL DUAL REGULATOR HCAR-RELATED"/>
    <property type="match status" value="1"/>
</dbReference>
<dbReference type="AlphaFoldDB" id="A0A1I0XDY1"/>
<dbReference type="GO" id="GO:0003677">
    <property type="term" value="F:DNA binding"/>
    <property type="evidence" value="ECO:0007669"/>
    <property type="project" value="UniProtKB-KW"/>
</dbReference>
<dbReference type="InterPro" id="IPR036388">
    <property type="entry name" value="WH-like_DNA-bd_sf"/>
</dbReference>
<organism evidence="6 7">
    <name type="scientific">Clostridium frigidicarnis</name>
    <dbReference type="NCBI Taxonomy" id="84698"/>
    <lineage>
        <taxon>Bacteria</taxon>
        <taxon>Bacillati</taxon>
        <taxon>Bacillota</taxon>
        <taxon>Clostridia</taxon>
        <taxon>Eubacteriales</taxon>
        <taxon>Clostridiaceae</taxon>
        <taxon>Clostridium</taxon>
    </lineage>
</organism>
<keyword evidence="4" id="KW-0804">Transcription</keyword>
<evidence type="ECO:0000256" key="1">
    <source>
        <dbReference type="ARBA" id="ARBA00009437"/>
    </source>
</evidence>
<dbReference type="GO" id="GO:0032993">
    <property type="term" value="C:protein-DNA complex"/>
    <property type="evidence" value="ECO:0007669"/>
    <property type="project" value="TreeGrafter"/>
</dbReference>
<dbReference type="Gene3D" id="3.40.190.290">
    <property type="match status" value="1"/>
</dbReference>
<proteinExistence type="inferred from homology"/>
<gene>
    <name evidence="6" type="ORF">SAMN04488528_100832</name>
</gene>
<dbReference type="PRINTS" id="PR00039">
    <property type="entry name" value="HTHLYSR"/>
</dbReference>
<dbReference type="InterPro" id="IPR018247">
    <property type="entry name" value="EF_Hand_1_Ca_BS"/>
</dbReference>
<evidence type="ECO:0000256" key="3">
    <source>
        <dbReference type="ARBA" id="ARBA00023125"/>
    </source>
</evidence>
<evidence type="ECO:0000256" key="2">
    <source>
        <dbReference type="ARBA" id="ARBA00023015"/>
    </source>
</evidence>
<dbReference type="PROSITE" id="PS50931">
    <property type="entry name" value="HTH_LYSR"/>
    <property type="match status" value="1"/>
</dbReference>